<evidence type="ECO:0000256" key="7">
    <source>
        <dbReference type="ARBA" id="ARBA00048045"/>
    </source>
</evidence>
<keyword evidence="6 8" id="KW-0862">Zinc</keyword>
<evidence type="ECO:0000256" key="4">
    <source>
        <dbReference type="ARBA" id="ARBA00022723"/>
    </source>
</evidence>
<feature type="binding site" evidence="8">
    <location>
        <position position="53"/>
    </location>
    <ligand>
        <name>Zn(2+)</name>
        <dbReference type="ChEBI" id="CHEBI:29105"/>
        <note>catalytic</note>
    </ligand>
</feature>
<evidence type="ECO:0000259" key="9">
    <source>
        <dbReference type="PROSITE" id="PS51747"/>
    </source>
</evidence>
<evidence type="ECO:0000256" key="1">
    <source>
        <dbReference type="ARBA" id="ARBA00010669"/>
    </source>
</evidence>
<keyword evidence="11" id="KW-1185">Reference proteome</keyword>
<dbReference type="AlphaFoldDB" id="A0A1P8MS74"/>
<dbReference type="KEGG" id="tom:BWR18_03940"/>
<dbReference type="OrthoDB" id="9802676at2"/>
<evidence type="ECO:0000256" key="6">
    <source>
        <dbReference type="ARBA" id="ARBA00022833"/>
    </source>
</evidence>
<dbReference type="EMBL" id="CP019312">
    <property type="protein sequence ID" value="APX10937.1"/>
    <property type="molecule type" value="Genomic_DNA"/>
</dbReference>
<dbReference type="InterPro" id="IPR002125">
    <property type="entry name" value="CMP_dCMP_dom"/>
</dbReference>
<dbReference type="RefSeq" id="WP_076626804.1">
    <property type="nucleotide sequence ID" value="NZ_CP019312.1"/>
</dbReference>
<evidence type="ECO:0000256" key="8">
    <source>
        <dbReference type="HAMAP-Rule" id="MF_00972"/>
    </source>
</evidence>
<accession>A0A1P8MS74</accession>
<dbReference type="InterPro" id="IPR016192">
    <property type="entry name" value="APOBEC/CMP_deaminase_Zn-bd"/>
</dbReference>
<evidence type="ECO:0000256" key="3">
    <source>
        <dbReference type="ARBA" id="ARBA00022694"/>
    </source>
</evidence>
<dbReference type="GO" id="GO:0002100">
    <property type="term" value="P:tRNA wobble adenosine to inosine editing"/>
    <property type="evidence" value="ECO:0007669"/>
    <property type="project" value="UniProtKB-UniRule"/>
</dbReference>
<keyword evidence="5 8" id="KW-0378">Hydrolase</keyword>
<organism evidence="10 11">
    <name type="scientific">Tateyamaria omphalii</name>
    <dbReference type="NCBI Taxonomy" id="299262"/>
    <lineage>
        <taxon>Bacteria</taxon>
        <taxon>Pseudomonadati</taxon>
        <taxon>Pseudomonadota</taxon>
        <taxon>Alphaproteobacteria</taxon>
        <taxon>Rhodobacterales</taxon>
        <taxon>Roseobacteraceae</taxon>
        <taxon>Tateyamaria</taxon>
    </lineage>
</organism>
<dbReference type="STRING" id="299262.BWR18_03940"/>
<dbReference type="InterPro" id="IPR016193">
    <property type="entry name" value="Cytidine_deaminase-like"/>
</dbReference>
<dbReference type="GO" id="GO:0008270">
    <property type="term" value="F:zinc ion binding"/>
    <property type="evidence" value="ECO:0007669"/>
    <property type="project" value="UniProtKB-UniRule"/>
</dbReference>
<comment type="similarity">
    <text evidence="1">Belongs to the cytidine and deoxycytidylate deaminase family. ADAT2 subfamily.</text>
</comment>
<dbReference type="HAMAP" id="MF_00972">
    <property type="entry name" value="tRNA_aden_deaminase"/>
    <property type="match status" value="1"/>
</dbReference>
<feature type="binding site" evidence="8">
    <location>
        <position position="83"/>
    </location>
    <ligand>
        <name>Zn(2+)</name>
        <dbReference type="ChEBI" id="CHEBI:29105"/>
        <note>catalytic</note>
    </ligand>
</feature>
<dbReference type="PANTHER" id="PTHR11079:SF202">
    <property type="entry name" value="TRNA-SPECIFIC ADENOSINE DEAMINASE"/>
    <property type="match status" value="1"/>
</dbReference>
<comment type="function">
    <text evidence="8">Catalyzes the deamination of adenosine to inosine at the wobble position 34 of tRNA(Arg2).</text>
</comment>
<dbReference type="GO" id="GO:0052717">
    <property type="term" value="F:tRNA-specific adenosine-34 deaminase activity"/>
    <property type="evidence" value="ECO:0007669"/>
    <property type="project" value="UniProtKB-UniRule"/>
</dbReference>
<name>A0A1P8MS74_9RHOB</name>
<comment type="cofactor">
    <cofactor evidence="8">
        <name>Zn(2+)</name>
        <dbReference type="ChEBI" id="CHEBI:29105"/>
    </cofactor>
    <text evidence="8">Binds 1 zinc ion per subunit.</text>
</comment>
<dbReference type="Proteomes" id="UP000186336">
    <property type="component" value="Chromosome"/>
</dbReference>
<dbReference type="InterPro" id="IPR028883">
    <property type="entry name" value="tRNA_aden_deaminase"/>
</dbReference>
<feature type="domain" description="CMP/dCMP-type deaminase" evidence="9">
    <location>
        <begin position="1"/>
        <end position="111"/>
    </location>
</feature>
<dbReference type="PROSITE" id="PS51747">
    <property type="entry name" value="CYT_DCMP_DEAMINASES_2"/>
    <property type="match status" value="1"/>
</dbReference>
<evidence type="ECO:0000256" key="2">
    <source>
        <dbReference type="ARBA" id="ARBA00011738"/>
    </source>
</evidence>
<evidence type="ECO:0000313" key="10">
    <source>
        <dbReference type="EMBL" id="APX10937.1"/>
    </source>
</evidence>
<keyword evidence="4 8" id="KW-0479">Metal-binding</keyword>
<evidence type="ECO:0000256" key="5">
    <source>
        <dbReference type="ARBA" id="ARBA00022801"/>
    </source>
</evidence>
<dbReference type="CDD" id="cd01285">
    <property type="entry name" value="nucleoside_deaminase"/>
    <property type="match status" value="1"/>
</dbReference>
<comment type="subunit">
    <text evidence="2 8">Homodimer.</text>
</comment>
<dbReference type="Gene3D" id="3.40.140.10">
    <property type="entry name" value="Cytidine Deaminase, domain 2"/>
    <property type="match status" value="1"/>
</dbReference>
<gene>
    <name evidence="8" type="primary">tadA</name>
    <name evidence="10" type="ORF">BWR18_03940</name>
</gene>
<dbReference type="PROSITE" id="PS00903">
    <property type="entry name" value="CYT_DCMP_DEAMINASES_1"/>
    <property type="match status" value="1"/>
</dbReference>
<dbReference type="Pfam" id="PF00383">
    <property type="entry name" value="dCMP_cyt_deam_1"/>
    <property type="match status" value="1"/>
</dbReference>
<dbReference type="SUPFAM" id="SSF53927">
    <property type="entry name" value="Cytidine deaminase-like"/>
    <property type="match status" value="1"/>
</dbReference>
<comment type="catalytic activity">
    <reaction evidence="7 8">
        <text>adenosine(34) in tRNA + H2O + H(+) = inosine(34) in tRNA + NH4(+)</text>
        <dbReference type="Rhea" id="RHEA:43168"/>
        <dbReference type="Rhea" id="RHEA-COMP:10373"/>
        <dbReference type="Rhea" id="RHEA-COMP:10374"/>
        <dbReference type="ChEBI" id="CHEBI:15377"/>
        <dbReference type="ChEBI" id="CHEBI:15378"/>
        <dbReference type="ChEBI" id="CHEBI:28938"/>
        <dbReference type="ChEBI" id="CHEBI:74411"/>
        <dbReference type="ChEBI" id="CHEBI:82852"/>
        <dbReference type="EC" id="3.5.4.33"/>
    </reaction>
</comment>
<reference evidence="10 11" key="1">
    <citation type="submission" date="2017-01" db="EMBL/GenBank/DDBJ databases">
        <title>Complete genome of Tateyamaria omphalii DOK1-4 isolated from seawater in Dokdo.</title>
        <authorList>
            <person name="Kim J.H."/>
            <person name="Chi W.-J."/>
        </authorList>
    </citation>
    <scope>NUCLEOTIDE SEQUENCE [LARGE SCALE GENOMIC DNA]</scope>
    <source>
        <strain evidence="10 11">DOK1-4</strain>
    </source>
</reference>
<proteinExistence type="inferred from homology"/>
<feature type="active site" description="Proton donor" evidence="8">
    <location>
        <position position="55"/>
    </location>
</feature>
<feature type="binding site" evidence="8">
    <location>
        <position position="86"/>
    </location>
    <ligand>
        <name>Zn(2+)</name>
        <dbReference type="ChEBI" id="CHEBI:29105"/>
        <note>catalytic</note>
    </ligand>
</feature>
<evidence type="ECO:0000313" key="11">
    <source>
        <dbReference type="Proteomes" id="UP000186336"/>
    </source>
</evidence>
<dbReference type="EC" id="3.5.4.33" evidence="8"/>
<sequence length="149" mass="15627">MEFRSFMVQALEEARAAGARGEVPVGAVVVSPEGQIVARDGNRTRALADPTAHAEVLAIRAACAAAGSERLVGHDLYVTLEPCAMCAAAIAAARIARVYYGASDPKSGGVAHGARVFSHAQSHHAPEVYDGIGAREAEDLLKEFFAARR</sequence>
<protein>
    <recommendedName>
        <fullName evidence="8">tRNA-specific adenosine deaminase</fullName>
        <ecNumber evidence="8">3.5.4.33</ecNumber>
    </recommendedName>
</protein>
<keyword evidence="3 8" id="KW-0819">tRNA processing</keyword>
<dbReference type="PANTHER" id="PTHR11079">
    <property type="entry name" value="CYTOSINE DEAMINASE FAMILY MEMBER"/>
    <property type="match status" value="1"/>
</dbReference>